<dbReference type="EC" id="3.2.1.21" evidence="2"/>
<evidence type="ECO:0000256" key="4">
    <source>
        <dbReference type="ARBA" id="ARBA00023295"/>
    </source>
</evidence>
<evidence type="ECO:0000256" key="5">
    <source>
        <dbReference type="PROSITE-ProRule" id="PRU10055"/>
    </source>
</evidence>
<organism evidence="7 8">
    <name type="scientific">Rhamnusium bicolor</name>
    <dbReference type="NCBI Taxonomy" id="1586634"/>
    <lineage>
        <taxon>Eukaryota</taxon>
        <taxon>Metazoa</taxon>
        <taxon>Ecdysozoa</taxon>
        <taxon>Arthropoda</taxon>
        <taxon>Hexapoda</taxon>
        <taxon>Insecta</taxon>
        <taxon>Pterygota</taxon>
        <taxon>Neoptera</taxon>
        <taxon>Endopterygota</taxon>
        <taxon>Coleoptera</taxon>
        <taxon>Polyphaga</taxon>
        <taxon>Cucujiformia</taxon>
        <taxon>Chrysomeloidea</taxon>
        <taxon>Cerambycidae</taxon>
        <taxon>Lepturinae</taxon>
        <taxon>Rhagiini</taxon>
        <taxon>Rhamnusium</taxon>
    </lineage>
</organism>
<comment type="caution">
    <text evidence="7">The sequence shown here is derived from an EMBL/GenBank/DDBJ whole genome shotgun (WGS) entry which is preliminary data.</text>
</comment>
<evidence type="ECO:0000313" key="8">
    <source>
        <dbReference type="Proteomes" id="UP001162156"/>
    </source>
</evidence>
<dbReference type="InterPro" id="IPR018120">
    <property type="entry name" value="Glyco_hydro_1_AS"/>
</dbReference>
<dbReference type="GO" id="GO:0005975">
    <property type="term" value="P:carbohydrate metabolic process"/>
    <property type="evidence" value="ECO:0007669"/>
    <property type="project" value="InterPro"/>
</dbReference>
<name>A0AAV8XDK8_9CUCU</name>
<evidence type="ECO:0000256" key="1">
    <source>
        <dbReference type="ARBA" id="ARBA00010838"/>
    </source>
</evidence>
<evidence type="ECO:0000256" key="3">
    <source>
        <dbReference type="ARBA" id="ARBA00022801"/>
    </source>
</evidence>
<evidence type="ECO:0000313" key="7">
    <source>
        <dbReference type="EMBL" id="KAJ8936638.1"/>
    </source>
</evidence>
<keyword evidence="8" id="KW-1185">Reference proteome</keyword>
<dbReference type="PANTHER" id="PTHR10353:SF36">
    <property type="entry name" value="LP05116P"/>
    <property type="match status" value="1"/>
</dbReference>
<dbReference type="GO" id="GO:0008422">
    <property type="term" value="F:beta-glucosidase activity"/>
    <property type="evidence" value="ECO:0007669"/>
    <property type="project" value="TreeGrafter"/>
</dbReference>
<comment type="similarity">
    <text evidence="1 6">Belongs to the glycosyl hydrolase 1 family.</text>
</comment>
<dbReference type="PANTHER" id="PTHR10353">
    <property type="entry name" value="GLYCOSYL HYDROLASE"/>
    <property type="match status" value="1"/>
</dbReference>
<gene>
    <name evidence="7" type="ORF">NQ314_012254</name>
</gene>
<sequence>MIPVATIFHWDLPQPLQDIGGWNNPALVGYFVNYSRIVIRDLPKVGYWITINEPKQICRRGYGVGDFAPGVHRDGIGEYLCAYVVVKCHAAVYHMYKETFPEFTVIIDRVKYRSKNENLTKSRLPKFTQEEIDYINGTFDFMGFNTYWTYLVSDIEEPKFGDPSYLSDIRANISVDPSWSVAPNGNTIVPWGARKILKWVKSTYNDPSIFITENGVADDGSTTTDTERINFLTV</sequence>
<protein>
    <recommendedName>
        <fullName evidence="2">beta-glucosidase</fullName>
        <ecNumber evidence="2">3.2.1.21</ecNumber>
    </recommendedName>
</protein>
<keyword evidence="4" id="KW-0326">Glycosidase</keyword>
<dbReference type="Pfam" id="PF00232">
    <property type="entry name" value="Glyco_hydro_1"/>
    <property type="match status" value="2"/>
</dbReference>
<dbReference type="EMBL" id="JANEYF010003404">
    <property type="protein sequence ID" value="KAJ8936638.1"/>
    <property type="molecule type" value="Genomic_DNA"/>
</dbReference>
<reference evidence="7" key="1">
    <citation type="journal article" date="2023" name="Insect Mol. Biol.">
        <title>Genome sequencing provides insights into the evolution of gene families encoding plant cell wall-degrading enzymes in longhorned beetles.</title>
        <authorList>
            <person name="Shin N.R."/>
            <person name="Okamura Y."/>
            <person name="Kirsch R."/>
            <person name="Pauchet Y."/>
        </authorList>
    </citation>
    <scope>NUCLEOTIDE SEQUENCE</scope>
    <source>
        <strain evidence="7">RBIC_L_NR</strain>
    </source>
</reference>
<proteinExistence type="inferred from homology"/>
<dbReference type="SUPFAM" id="SSF51445">
    <property type="entry name" value="(Trans)glycosidases"/>
    <property type="match status" value="1"/>
</dbReference>
<dbReference type="InterPro" id="IPR001360">
    <property type="entry name" value="Glyco_hydro_1"/>
</dbReference>
<evidence type="ECO:0000256" key="6">
    <source>
        <dbReference type="RuleBase" id="RU003690"/>
    </source>
</evidence>
<accession>A0AAV8XDK8</accession>
<dbReference type="PROSITE" id="PS00572">
    <property type="entry name" value="GLYCOSYL_HYDROL_F1_1"/>
    <property type="match status" value="1"/>
</dbReference>
<dbReference type="Proteomes" id="UP001162156">
    <property type="component" value="Unassembled WGS sequence"/>
</dbReference>
<dbReference type="AlphaFoldDB" id="A0AAV8XDK8"/>
<evidence type="ECO:0000256" key="2">
    <source>
        <dbReference type="ARBA" id="ARBA00012744"/>
    </source>
</evidence>
<feature type="active site" description="Nucleophile" evidence="5">
    <location>
        <position position="213"/>
    </location>
</feature>
<dbReference type="Gene3D" id="3.20.20.80">
    <property type="entry name" value="Glycosidases"/>
    <property type="match status" value="2"/>
</dbReference>
<dbReference type="InterPro" id="IPR017853">
    <property type="entry name" value="GH"/>
</dbReference>
<keyword evidence="3" id="KW-0378">Hydrolase</keyword>